<dbReference type="EMBL" id="BRXZ01006605">
    <property type="protein sequence ID" value="GMH63316.1"/>
    <property type="molecule type" value="Genomic_DNA"/>
</dbReference>
<proteinExistence type="predicted"/>
<dbReference type="AlphaFoldDB" id="A0A9W7A3C0"/>
<accession>A0A9W7A3C0</accession>
<evidence type="ECO:0000313" key="2">
    <source>
        <dbReference type="Proteomes" id="UP001165082"/>
    </source>
</evidence>
<protein>
    <submittedName>
        <fullName evidence="1">Uncharacterized protein</fullName>
    </submittedName>
</protein>
<comment type="caution">
    <text evidence="1">The sequence shown here is derived from an EMBL/GenBank/DDBJ whole genome shotgun (WGS) entry which is preliminary data.</text>
</comment>
<dbReference type="Proteomes" id="UP001165082">
    <property type="component" value="Unassembled WGS sequence"/>
</dbReference>
<dbReference type="SUPFAM" id="SSF50692">
    <property type="entry name" value="ADC-like"/>
    <property type="match status" value="1"/>
</dbReference>
<organism evidence="1 2">
    <name type="scientific">Triparma retinervis</name>
    <dbReference type="NCBI Taxonomy" id="2557542"/>
    <lineage>
        <taxon>Eukaryota</taxon>
        <taxon>Sar</taxon>
        <taxon>Stramenopiles</taxon>
        <taxon>Ochrophyta</taxon>
        <taxon>Bolidophyceae</taxon>
        <taxon>Parmales</taxon>
        <taxon>Triparmaceae</taxon>
        <taxon>Triparma</taxon>
    </lineage>
</organism>
<gene>
    <name evidence="1" type="ORF">TrRE_jg1957</name>
</gene>
<sequence length="54" mass="5879">MEKLDIFEGDTVLIKGKRGKSTIATIAMLDNNDNDNKDVVGIHMTEDAMKNAGV</sequence>
<name>A0A9W7A3C0_9STRA</name>
<dbReference type="InterPro" id="IPR009010">
    <property type="entry name" value="Asp_de-COase-like_dom_sf"/>
</dbReference>
<keyword evidence="2" id="KW-1185">Reference proteome</keyword>
<evidence type="ECO:0000313" key="1">
    <source>
        <dbReference type="EMBL" id="GMH63316.1"/>
    </source>
</evidence>
<dbReference type="Gene3D" id="2.40.40.20">
    <property type="match status" value="1"/>
</dbReference>
<feature type="non-terminal residue" evidence="1">
    <location>
        <position position="54"/>
    </location>
</feature>
<reference evidence="1" key="1">
    <citation type="submission" date="2022-07" db="EMBL/GenBank/DDBJ databases">
        <title>Genome analysis of Parmales, a sister group of diatoms, reveals the evolutionary specialization of diatoms from phago-mixotrophs to photoautotrophs.</title>
        <authorList>
            <person name="Ban H."/>
            <person name="Sato S."/>
            <person name="Yoshikawa S."/>
            <person name="Kazumasa Y."/>
            <person name="Nakamura Y."/>
            <person name="Ichinomiya M."/>
            <person name="Saitoh K."/>
            <person name="Sato N."/>
            <person name="Blanc-Mathieu R."/>
            <person name="Endo H."/>
            <person name="Kuwata A."/>
            <person name="Ogata H."/>
        </authorList>
    </citation>
    <scope>NUCLEOTIDE SEQUENCE</scope>
</reference>